<dbReference type="GO" id="GO:0006207">
    <property type="term" value="P:'de novo' pyrimidine nucleobase biosynthetic process"/>
    <property type="evidence" value="ECO:0007669"/>
    <property type="project" value="InterPro"/>
</dbReference>
<organism evidence="9 10">
    <name type="scientific">Thalassobaculum fulvum</name>
    <dbReference type="NCBI Taxonomy" id="1633335"/>
    <lineage>
        <taxon>Bacteria</taxon>
        <taxon>Pseudomonadati</taxon>
        <taxon>Pseudomonadota</taxon>
        <taxon>Alphaproteobacteria</taxon>
        <taxon>Rhodospirillales</taxon>
        <taxon>Thalassobaculaceae</taxon>
        <taxon>Thalassobaculum</taxon>
    </lineage>
</organism>
<dbReference type="PROSITE" id="PS00156">
    <property type="entry name" value="OMPDECASE"/>
    <property type="match status" value="1"/>
</dbReference>
<keyword evidence="4" id="KW-0665">Pyrimidine biosynthesis</keyword>
<proteinExistence type="inferred from homology"/>
<evidence type="ECO:0000256" key="2">
    <source>
        <dbReference type="ARBA" id="ARBA00008847"/>
    </source>
</evidence>
<comment type="similarity">
    <text evidence="2">Belongs to the OMP decarboxylase family. Type 2 subfamily.</text>
</comment>
<dbReference type="Pfam" id="PF00215">
    <property type="entry name" value="OMPdecase"/>
    <property type="match status" value="1"/>
</dbReference>
<evidence type="ECO:0000256" key="1">
    <source>
        <dbReference type="ARBA" id="ARBA00004861"/>
    </source>
</evidence>
<dbReference type="SMART" id="SM00934">
    <property type="entry name" value="OMPdecase"/>
    <property type="match status" value="1"/>
</dbReference>
<dbReference type="GO" id="GO:0004590">
    <property type="term" value="F:orotidine-5'-phosphate decarboxylase activity"/>
    <property type="evidence" value="ECO:0007669"/>
    <property type="project" value="UniProtKB-UniRule"/>
</dbReference>
<dbReference type="PANTHER" id="PTHR43375">
    <property type="entry name" value="OROTIDINE 5'-PHOSPHATE DECARBOXYLASE"/>
    <property type="match status" value="1"/>
</dbReference>
<comment type="caution">
    <text evidence="9">The sequence shown here is derived from an EMBL/GenBank/DDBJ whole genome shotgun (WGS) entry which is preliminary data.</text>
</comment>
<reference evidence="9" key="1">
    <citation type="journal article" date="2014" name="Int. J. Syst. Evol. Microbiol.">
        <title>Complete genome sequence of Corynebacterium casei LMG S-19264T (=DSM 44701T), isolated from a smear-ripened cheese.</title>
        <authorList>
            <consortium name="US DOE Joint Genome Institute (JGI-PGF)"/>
            <person name="Walter F."/>
            <person name="Albersmeier A."/>
            <person name="Kalinowski J."/>
            <person name="Ruckert C."/>
        </authorList>
    </citation>
    <scope>NUCLEOTIDE SEQUENCE</scope>
    <source>
        <strain evidence="9">KCTC 42651</strain>
    </source>
</reference>
<gene>
    <name evidence="9" type="primary">pyrF</name>
    <name evidence="9" type="ORF">GCM10017083_30750</name>
</gene>
<dbReference type="Proteomes" id="UP000630353">
    <property type="component" value="Unassembled WGS sequence"/>
</dbReference>
<evidence type="ECO:0000313" key="10">
    <source>
        <dbReference type="Proteomes" id="UP000630353"/>
    </source>
</evidence>
<protein>
    <recommendedName>
        <fullName evidence="7">Orotidine-5'-phosphate decarboxylase</fullName>
        <ecNumber evidence="7">4.1.1.23</ecNumber>
    </recommendedName>
</protein>
<dbReference type="SUPFAM" id="SSF51366">
    <property type="entry name" value="Ribulose-phoshate binding barrel"/>
    <property type="match status" value="1"/>
</dbReference>
<dbReference type="PANTHER" id="PTHR43375:SF1">
    <property type="entry name" value="OROTIDINE 5'-PHOSPHATE DECARBOXYLASE"/>
    <property type="match status" value="1"/>
</dbReference>
<accession>A0A918XUK6</accession>
<dbReference type="Gene3D" id="3.20.20.70">
    <property type="entry name" value="Aldolase class I"/>
    <property type="match status" value="1"/>
</dbReference>
<dbReference type="EC" id="4.1.1.23" evidence="7"/>
<name>A0A918XUK6_9PROT</name>
<keyword evidence="3" id="KW-0210">Decarboxylase</keyword>
<dbReference type="AlphaFoldDB" id="A0A918XUK6"/>
<feature type="domain" description="Orotidine 5'-phosphate decarboxylase" evidence="8">
    <location>
        <begin position="19"/>
        <end position="276"/>
    </location>
</feature>
<evidence type="ECO:0000256" key="7">
    <source>
        <dbReference type="NCBIfam" id="TIGR02127"/>
    </source>
</evidence>
<sequence>MSSTTWTGILEAHARAHGEIVVGIDPHLPDVPAAFETVGGTMGWLPAYLDFVLDTTAGRAGFVKFQAAFFEACGLAGLGALSVAMHRARDLGFGVILDAKRGDIGSTAAAYARAYLTPAEHGGGGDFEADCLTVNPMMGPDTLEPFLDCVDRYGKGLLVLCRTSNPGAGWLQDRMTGNRLVSERLAELITAVGRGQSTGAGLSPVGAVIGATVAAEGRRLRHLLPNATILAPGIGPQGGDPGALDALRGGRPGDLLVPVSRGLLRAEDRGIALDDYRRLVIGRLEHLKAAVARPPLDAAG</sequence>
<dbReference type="InterPro" id="IPR011060">
    <property type="entry name" value="RibuloseP-bd_barrel"/>
</dbReference>
<dbReference type="EMBL" id="BMZS01000007">
    <property type="protein sequence ID" value="GHD53871.1"/>
    <property type="molecule type" value="Genomic_DNA"/>
</dbReference>
<dbReference type="InterPro" id="IPR018089">
    <property type="entry name" value="OMPdecase_AS"/>
</dbReference>
<dbReference type="InterPro" id="IPR001754">
    <property type="entry name" value="OMPdeCOase_dom"/>
</dbReference>
<reference evidence="9" key="2">
    <citation type="submission" date="2020-09" db="EMBL/GenBank/DDBJ databases">
        <authorList>
            <person name="Sun Q."/>
            <person name="Kim S."/>
        </authorList>
    </citation>
    <scope>NUCLEOTIDE SEQUENCE</scope>
    <source>
        <strain evidence="9">KCTC 42651</strain>
    </source>
</reference>
<evidence type="ECO:0000256" key="3">
    <source>
        <dbReference type="ARBA" id="ARBA00022793"/>
    </source>
</evidence>
<dbReference type="InterPro" id="IPR013785">
    <property type="entry name" value="Aldolase_TIM"/>
</dbReference>
<comment type="pathway">
    <text evidence="1">Pyrimidine metabolism; UMP biosynthesis via de novo pathway; UMP from orotate: step 2/2.</text>
</comment>
<evidence type="ECO:0000256" key="6">
    <source>
        <dbReference type="ARBA" id="ARBA00049157"/>
    </source>
</evidence>
<dbReference type="InterPro" id="IPR011995">
    <property type="entry name" value="OMPdecase_type-2"/>
</dbReference>
<keyword evidence="5" id="KW-0456">Lyase</keyword>
<dbReference type="NCBIfam" id="TIGR02127">
    <property type="entry name" value="pyrF_sub2"/>
    <property type="match status" value="1"/>
</dbReference>
<dbReference type="GO" id="GO:0009220">
    <property type="term" value="P:pyrimidine ribonucleotide biosynthetic process"/>
    <property type="evidence" value="ECO:0007669"/>
    <property type="project" value="UniProtKB-UniRule"/>
</dbReference>
<keyword evidence="10" id="KW-1185">Reference proteome</keyword>
<evidence type="ECO:0000256" key="5">
    <source>
        <dbReference type="ARBA" id="ARBA00023239"/>
    </source>
</evidence>
<dbReference type="CDD" id="cd04725">
    <property type="entry name" value="OMP_decarboxylase_like"/>
    <property type="match status" value="1"/>
</dbReference>
<evidence type="ECO:0000259" key="8">
    <source>
        <dbReference type="SMART" id="SM00934"/>
    </source>
</evidence>
<comment type="catalytic activity">
    <reaction evidence="6">
        <text>orotidine 5'-phosphate + H(+) = UMP + CO2</text>
        <dbReference type="Rhea" id="RHEA:11596"/>
        <dbReference type="ChEBI" id="CHEBI:15378"/>
        <dbReference type="ChEBI" id="CHEBI:16526"/>
        <dbReference type="ChEBI" id="CHEBI:57538"/>
        <dbReference type="ChEBI" id="CHEBI:57865"/>
        <dbReference type="EC" id="4.1.1.23"/>
    </reaction>
</comment>
<evidence type="ECO:0000256" key="4">
    <source>
        <dbReference type="ARBA" id="ARBA00022975"/>
    </source>
</evidence>
<evidence type="ECO:0000313" key="9">
    <source>
        <dbReference type="EMBL" id="GHD53871.1"/>
    </source>
</evidence>
<dbReference type="RefSeq" id="WP_189991149.1">
    <property type="nucleotide sequence ID" value="NZ_BMZS01000007.1"/>
</dbReference>